<proteinExistence type="predicted"/>
<reference evidence="1" key="1">
    <citation type="submission" date="2022-06" db="EMBL/GenBank/DDBJ databases">
        <title>Complete genome sequences of two strains of the flax pathogen Septoria linicola.</title>
        <authorList>
            <person name="Lapalu N."/>
            <person name="Simon A."/>
            <person name="Demenou B."/>
            <person name="Paumier D."/>
            <person name="Guillot M.-P."/>
            <person name="Gout L."/>
            <person name="Valade R."/>
        </authorList>
    </citation>
    <scope>NUCLEOTIDE SEQUENCE</scope>
    <source>
        <strain evidence="1">SE15195</strain>
    </source>
</reference>
<evidence type="ECO:0000313" key="1">
    <source>
        <dbReference type="EMBL" id="USW47253.1"/>
    </source>
</evidence>
<dbReference type="Proteomes" id="UP001056384">
    <property type="component" value="Chromosome 1"/>
</dbReference>
<evidence type="ECO:0000313" key="2">
    <source>
        <dbReference type="Proteomes" id="UP001056384"/>
    </source>
</evidence>
<dbReference type="AlphaFoldDB" id="A0A9Q9EFH9"/>
<keyword evidence="2" id="KW-1185">Reference proteome</keyword>
<name>A0A9Q9EFH9_9PEZI</name>
<sequence>MSDTPEPVVASSTSLDDTIHSDIETIILPMATCSGPVPTTYTRGSVDPTIRYQELCRLYTTVMQEINEKIEAVKVQACGHPGTVSRTAFSSTLRPSVYHINELIRYGPLVGGAELAWKAALYLARCSVADDQIFDVTGDERECDRHHERLDRRFATICKLQKDCGKAYWLNEERVAELEAVKQRTNALYRYPLTTEHLRQALDD</sequence>
<organism evidence="1 2">
    <name type="scientific">Septoria linicola</name>
    <dbReference type="NCBI Taxonomy" id="215465"/>
    <lineage>
        <taxon>Eukaryota</taxon>
        <taxon>Fungi</taxon>
        <taxon>Dikarya</taxon>
        <taxon>Ascomycota</taxon>
        <taxon>Pezizomycotina</taxon>
        <taxon>Dothideomycetes</taxon>
        <taxon>Dothideomycetidae</taxon>
        <taxon>Mycosphaerellales</taxon>
        <taxon>Mycosphaerellaceae</taxon>
        <taxon>Septoria</taxon>
    </lineage>
</organism>
<accession>A0A9Q9EFH9</accession>
<protein>
    <submittedName>
        <fullName evidence="1">Uncharacterized protein</fullName>
    </submittedName>
</protein>
<gene>
    <name evidence="1" type="ORF">Slin15195_G005720</name>
</gene>
<dbReference type="EMBL" id="CP099418">
    <property type="protein sequence ID" value="USW47253.1"/>
    <property type="molecule type" value="Genomic_DNA"/>
</dbReference>